<dbReference type="Proteomes" id="UP001377168">
    <property type="component" value="Unassembled WGS sequence"/>
</dbReference>
<dbReference type="EMBL" id="JBBKAJ010000022">
    <property type="protein sequence ID" value="MEJ8639154.1"/>
    <property type="molecule type" value="Genomic_DNA"/>
</dbReference>
<organism evidence="1 2">
    <name type="scientific">Streptomyces achmelvichensis</name>
    <dbReference type="NCBI Taxonomy" id="3134111"/>
    <lineage>
        <taxon>Bacteria</taxon>
        <taxon>Bacillati</taxon>
        <taxon>Actinomycetota</taxon>
        <taxon>Actinomycetes</taxon>
        <taxon>Kitasatosporales</taxon>
        <taxon>Streptomycetaceae</taxon>
        <taxon>Streptomyces</taxon>
    </lineage>
</organism>
<evidence type="ECO:0000313" key="1">
    <source>
        <dbReference type="EMBL" id="MEJ8639154.1"/>
    </source>
</evidence>
<name>A0ACC6Q671_9ACTN</name>
<protein>
    <submittedName>
        <fullName evidence="1">Histidine kinase</fullName>
    </submittedName>
</protein>
<sequence>MSHDSSLSPEAPDSPDDKVLFLTFGDPSHAYEAFHLVTELPGVDQAAIMERSPAGFLSVPESYSSSAGRSTLLGGSIGALLGLLGGPVGLLFGWGAGTMIGMAADNDDTADSVDSLTYFSRGVADGTNVLIVGMTETAPAVVDTMAARLGGTVVRVPAEEVTAEVRAAQDAAAMAVREARRQHRESRGTEFREKVGALFHHQGS</sequence>
<evidence type="ECO:0000313" key="2">
    <source>
        <dbReference type="Proteomes" id="UP001377168"/>
    </source>
</evidence>
<keyword evidence="2" id="KW-1185">Reference proteome</keyword>
<proteinExistence type="predicted"/>
<gene>
    <name evidence="1" type="ORF">WKI67_37990</name>
</gene>
<reference evidence="1" key="1">
    <citation type="submission" date="2024-03" db="EMBL/GenBank/DDBJ databases">
        <title>Novel Streptomyces species of biotechnological and ecological value are a feature of Machair soil.</title>
        <authorList>
            <person name="Prole J.R."/>
            <person name="Goodfellow M."/>
            <person name="Allenby N."/>
            <person name="Ward A.C."/>
        </authorList>
    </citation>
    <scope>NUCLEOTIDE SEQUENCE</scope>
    <source>
        <strain evidence="1">MS2.AVA.5</strain>
    </source>
</reference>
<keyword evidence="1" id="KW-0808">Transferase</keyword>
<keyword evidence="1" id="KW-0418">Kinase</keyword>
<comment type="caution">
    <text evidence="1">The sequence shown here is derived from an EMBL/GenBank/DDBJ whole genome shotgun (WGS) entry which is preliminary data.</text>
</comment>
<accession>A0ACC6Q671</accession>